<organism evidence="5 6">
    <name type="scientific">Elysia crispata</name>
    <name type="common">lettuce slug</name>
    <dbReference type="NCBI Taxonomy" id="231223"/>
    <lineage>
        <taxon>Eukaryota</taxon>
        <taxon>Metazoa</taxon>
        <taxon>Spiralia</taxon>
        <taxon>Lophotrochozoa</taxon>
        <taxon>Mollusca</taxon>
        <taxon>Gastropoda</taxon>
        <taxon>Heterobranchia</taxon>
        <taxon>Euthyneura</taxon>
        <taxon>Panpulmonata</taxon>
        <taxon>Sacoglossa</taxon>
        <taxon>Placobranchoidea</taxon>
        <taxon>Plakobranchidae</taxon>
        <taxon>Elysia</taxon>
    </lineage>
</organism>
<feature type="compositionally biased region" description="Basic residues" evidence="4">
    <location>
        <begin position="316"/>
        <end position="327"/>
    </location>
</feature>
<keyword evidence="3" id="KW-0819">tRNA processing</keyword>
<dbReference type="Pfam" id="PF01876">
    <property type="entry name" value="RNase_P_p30"/>
    <property type="match status" value="1"/>
</dbReference>
<dbReference type="InterPro" id="IPR016195">
    <property type="entry name" value="Pol/histidinol_Pase-like"/>
</dbReference>
<comment type="subcellular location">
    <subcellularLocation>
        <location evidence="1">Nucleus</location>
    </subcellularLocation>
</comment>
<evidence type="ECO:0000256" key="1">
    <source>
        <dbReference type="ARBA" id="ARBA00004123"/>
    </source>
</evidence>
<dbReference type="GO" id="GO:0005655">
    <property type="term" value="C:nucleolar ribonuclease P complex"/>
    <property type="evidence" value="ECO:0007669"/>
    <property type="project" value="TreeGrafter"/>
</dbReference>
<proteinExistence type="inferred from homology"/>
<dbReference type="PANTHER" id="PTHR13031:SF0">
    <property type="entry name" value="RIBONUCLEASE P PROTEIN SUBUNIT P30"/>
    <property type="match status" value="1"/>
</dbReference>
<dbReference type="Gene3D" id="3.20.20.140">
    <property type="entry name" value="Metal-dependent hydrolases"/>
    <property type="match status" value="1"/>
</dbReference>
<comment type="similarity">
    <text evidence="2">Belongs to the eukaryotic/archaeal RNase P protein component 3 family.</text>
</comment>
<evidence type="ECO:0000256" key="4">
    <source>
        <dbReference type="SAM" id="MobiDB-lite"/>
    </source>
</evidence>
<evidence type="ECO:0000256" key="3">
    <source>
        <dbReference type="ARBA" id="ARBA00022694"/>
    </source>
</evidence>
<dbReference type="AlphaFoldDB" id="A0AAE0YXS9"/>
<dbReference type="PANTHER" id="PTHR13031">
    <property type="entry name" value="RIBONUCLEASE P SUBUNIT P30"/>
    <property type="match status" value="1"/>
</dbReference>
<dbReference type="InterPro" id="IPR002738">
    <property type="entry name" value="RNase_P_p30"/>
</dbReference>
<dbReference type="GO" id="GO:0008033">
    <property type="term" value="P:tRNA processing"/>
    <property type="evidence" value="ECO:0007669"/>
    <property type="project" value="UniProtKB-KW"/>
</dbReference>
<evidence type="ECO:0000256" key="2">
    <source>
        <dbReference type="ARBA" id="ARBA00007331"/>
    </source>
</evidence>
<gene>
    <name evidence="5" type="ORF">RRG08_054939</name>
</gene>
<keyword evidence="6" id="KW-1185">Reference proteome</keyword>
<feature type="compositionally biased region" description="Low complexity" evidence="4">
    <location>
        <begin position="282"/>
        <end position="291"/>
    </location>
</feature>
<dbReference type="EMBL" id="JAWDGP010005150">
    <property type="protein sequence ID" value="KAK3759218.1"/>
    <property type="molecule type" value="Genomic_DNA"/>
</dbReference>
<dbReference type="SUPFAM" id="SSF89550">
    <property type="entry name" value="PHP domain-like"/>
    <property type="match status" value="1"/>
</dbReference>
<evidence type="ECO:0000313" key="5">
    <source>
        <dbReference type="EMBL" id="KAK3759218.1"/>
    </source>
</evidence>
<feature type="compositionally biased region" description="Acidic residues" evidence="4">
    <location>
        <begin position="292"/>
        <end position="311"/>
    </location>
</feature>
<feature type="region of interest" description="Disordered" evidence="4">
    <location>
        <begin position="274"/>
        <end position="327"/>
    </location>
</feature>
<accession>A0AAE0YXS9</accession>
<reference evidence="5" key="1">
    <citation type="journal article" date="2023" name="G3 (Bethesda)">
        <title>A reference genome for the long-term kleptoplast-retaining sea slug Elysia crispata morphotype clarki.</title>
        <authorList>
            <person name="Eastman K.E."/>
            <person name="Pendleton A.L."/>
            <person name="Shaikh M.A."/>
            <person name="Suttiyut T."/>
            <person name="Ogas R."/>
            <person name="Tomko P."/>
            <person name="Gavelis G."/>
            <person name="Widhalm J.R."/>
            <person name="Wisecaver J.H."/>
        </authorList>
    </citation>
    <scope>NUCLEOTIDE SEQUENCE</scope>
    <source>
        <strain evidence="5">ECLA1</strain>
    </source>
</reference>
<dbReference type="Proteomes" id="UP001283361">
    <property type="component" value="Unassembled WGS sequence"/>
</dbReference>
<comment type="caution">
    <text evidence="5">The sequence shown here is derived from an EMBL/GenBank/DDBJ whole genome shotgun (WGS) entry which is preliminary data.</text>
</comment>
<name>A0AAE0YXS9_9GAST</name>
<dbReference type="GO" id="GO:0003723">
    <property type="term" value="F:RNA binding"/>
    <property type="evidence" value="ECO:0007669"/>
    <property type="project" value="TreeGrafter"/>
</dbReference>
<protein>
    <submittedName>
        <fullName evidence="5">Uncharacterized protein</fullName>
    </submittedName>
</protein>
<evidence type="ECO:0000313" key="6">
    <source>
        <dbReference type="Proteomes" id="UP001283361"/>
    </source>
</evidence>
<sequence>MALPLYADLSIPYQSLELVHELVDFSCELGFERVAINNVVKSLQSGKTKKQGGKPLSVIQPPSQILLNEASITALKAKRPKFHQISRFTTVLDDASNTHRLGTPEVQSYDIIAVQPTDEKTFQLACSTLDVDIICLNFTEQLGFTPKRPLIKLAIKRGIHFEIVYSPALKDNSVKRNIISNAMSLISVSRGKGVIISSGADKPIDLRSPWDVVNLGKLFGLSPLQAKDSICKNCRAVLKHAEARKTCKTVISVADISHLKSDEKWILQPSRTELMQEQKATSQQSDQSSDVGDSEDDGDDSSESESSEEGNESIAHSKRKKRKLDIS</sequence>